<organism evidence="2">
    <name type="scientific">marine metagenome</name>
    <dbReference type="NCBI Taxonomy" id="408172"/>
    <lineage>
        <taxon>unclassified sequences</taxon>
        <taxon>metagenomes</taxon>
        <taxon>ecological metagenomes</taxon>
    </lineage>
</organism>
<evidence type="ECO:0000256" key="1">
    <source>
        <dbReference type="ARBA" id="ARBA00022737"/>
    </source>
</evidence>
<reference evidence="2" key="1">
    <citation type="submission" date="2018-05" db="EMBL/GenBank/DDBJ databases">
        <authorList>
            <person name="Lanie J.A."/>
            <person name="Ng W.-L."/>
            <person name="Kazmierczak K.M."/>
            <person name="Andrzejewski T.M."/>
            <person name="Davidsen T.M."/>
            <person name="Wayne K.J."/>
            <person name="Tettelin H."/>
            <person name="Glass J.I."/>
            <person name="Rusch D."/>
            <person name="Podicherti R."/>
            <person name="Tsui H.-C.T."/>
            <person name="Winkler M.E."/>
        </authorList>
    </citation>
    <scope>NUCLEOTIDE SEQUENCE</scope>
</reference>
<keyword evidence="1" id="KW-0677">Repeat</keyword>
<evidence type="ECO:0008006" key="3">
    <source>
        <dbReference type="Google" id="ProtNLM"/>
    </source>
</evidence>
<dbReference type="SUPFAM" id="SSF141571">
    <property type="entry name" value="Pentapeptide repeat-like"/>
    <property type="match status" value="1"/>
</dbReference>
<name>A0A382ZFB0_9ZZZZ</name>
<evidence type="ECO:0000313" key="2">
    <source>
        <dbReference type="EMBL" id="SVD94226.1"/>
    </source>
</evidence>
<proteinExistence type="predicted"/>
<dbReference type="EMBL" id="UINC01183449">
    <property type="protein sequence ID" value="SVD94226.1"/>
    <property type="molecule type" value="Genomic_DNA"/>
</dbReference>
<dbReference type="InterPro" id="IPR001646">
    <property type="entry name" value="5peptide_repeat"/>
</dbReference>
<dbReference type="AlphaFoldDB" id="A0A382ZFB0"/>
<dbReference type="Gene3D" id="2.160.20.80">
    <property type="entry name" value="E3 ubiquitin-protein ligase SopA"/>
    <property type="match status" value="1"/>
</dbReference>
<sequence>MTTRSRNEKVFISALAAIVLASYLLIASIGNTDIYSLTRVLTGKNISCNLQGINLSEIHKPETSLAGADLEYAVLTDANMSNSNFTGAFMRHAILSGANLQNSVFRNAVLNSSELINTDLRGADLRGAYLADANLTGALVTESQLKSVRTLTGAILPN</sequence>
<dbReference type="Pfam" id="PF00805">
    <property type="entry name" value="Pentapeptide"/>
    <property type="match status" value="1"/>
</dbReference>
<protein>
    <recommendedName>
        <fullName evidence="3">Pentapeptide repeat-containing protein</fullName>
    </recommendedName>
</protein>
<feature type="non-terminal residue" evidence="2">
    <location>
        <position position="158"/>
    </location>
</feature>
<dbReference type="PANTHER" id="PTHR47485:SF1">
    <property type="entry name" value="THYLAKOID LUMENAL 17.4 KDA PROTEIN, CHLOROPLASTIC"/>
    <property type="match status" value="1"/>
</dbReference>
<accession>A0A382ZFB0</accession>
<gene>
    <name evidence="2" type="ORF">METZ01_LOCUS447080</name>
</gene>
<dbReference type="PANTHER" id="PTHR47485">
    <property type="entry name" value="THYLAKOID LUMENAL 17.4 KDA PROTEIN, CHLOROPLASTIC"/>
    <property type="match status" value="1"/>
</dbReference>